<dbReference type="GO" id="GO:0016740">
    <property type="term" value="F:transferase activity"/>
    <property type="evidence" value="ECO:0007669"/>
    <property type="project" value="UniProtKB-KW"/>
</dbReference>
<name>A0A9N9YYQ7_9HYPO</name>
<comment type="caution">
    <text evidence="2">The sequence shown here is derived from an EMBL/GenBank/DDBJ whole genome shotgun (WGS) entry which is preliminary data.</text>
</comment>
<gene>
    <name evidence="2" type="ORF">CSOL1703_00011867</name>
</gene>
<accession>A0A9N9YYQ7</accession>
<evidence type="ECO:0008006" key="4">
    <source>
        <dbReference type="Google" id="ProtNLM"/>
    </source>
</evidence>
<keyword evidence="3" id="KW-1185">Reference proteome</keyword>
<dbReference type="AlphaFoldDB" id="A0A9N9YYQ7"/>
<dbReference type="InterPro" id="IPR051283">
    <property type="entry name" value="Sec_Metabolite_Acyltrans"/>
</dbReference>
<organism evidence="2 3">
    <name type="scientific">Clonostachys solani</name>
    <dbReference type="NCBI Taxonomy" id="160281"/>
    <lineage>
        <taxon>Eukaryota</taxon>
        <taxon>Fungi</taxon>
        <taxon>Dikarya</taxon>
        <taxon>Ascomycota</taxon>
        <taxon>Pezizomycotina</taxon>
        <taxon>Sordariomycetes</taxon>
        <taxon>Hypocreomycetidae</taxon>
        <taxon>Hypocreales</taxon>
        <taxon>Bionectriaceae</taxon>
        <taxon>Clonostachys</taxon>
    </lineage>
</organism>
<dbReference type="Pfam" id="PF02458">
    <property type="entry name" value="Transferase"/>
    <property type="match status" value="1"/>
</dbReference>
<evidence type="ECO:0000313" key="2">
    <source>
        <dbReference type="EMBL" id="CAH0046139.1"/>
    </source>
</evidence>
<proteinExistence type="predicted"/>
<dbReference type="InterPro" id="IPR023213">
    <property type="entry name" value="CAT-like_dom_sf"/>
</dbReference>
<evidence type="ECO:0000313" key="3">
    <source>
        <dbReference type="Proteomes" id="UP000775872"/>
    </source>
</evidence>
<dbReference type="PANTHER" id="PTHR31896:SF64">
    <property type="entry name" value="TRICHOTHECENE 3-O-ACETYLTRANSFERASE"/>
    <property type="match status" value="1"/>
</dbReference>
<evidence type="ECO:0000256" key="1">
    <source>
        <dbReference type="ARBA" id="ARBA00022679"/>
    </source>
</evidence>
<reference evidence="2 3" key="2">
    <citation type="submission" date="2021-10" db="EMBL/GenBank/DDBJ databases">
        <authorList>
            <person name="Piombo E."/>
        </authorList>
    </citation>
    <scope>NUCLEOTIDE SEQUENCE [LARGE SCALE GENOMIC DNA]</scope>
</reference>
<keyword evidence="1" id="KW-0808">Transferase</keyword>
<reference evidence="3" key="1">
    <citation type="submission" date="2019-06" db="EMBL/GenBank/DDBJ databases">
        <authorList>
            <person name="Broberg M."/>
        </authorList>
    </citation>
    <scope>NUCLEOTIDE SEQUENCE [LARGE SCALE GENOMIC DNA]</scope>
</reference>
<dbReference type="EMBL" id="CABFOC020000014">
    <property type="protein sequence ID" value="CAH0046139.1"/>
    <property type="molecule type" value="Genomic_DNA"/>
</dbReference>
<sequence length="477" mass="51611">MAQFVKPSQYGLPESPSAQKLTPLDMNMPRIYGARWILCFPLETDAHYHELYEKLRIGLAHTIHSIPWIAGVIGPEEGSEISNNKIQIVESLSGLSFSSVHSLSSLENITTYTTTSYRDLTDVLPPYEDLKTNGFPLSKLSTDELGPIGLMVEPPQPVMKAQANFVKGGLFLSVGIHHAVGDATALETILGTWAQNTAAASGCGPFSTYDSPSHDREPLMKGISGAPLSDFPEYQLIPSSELQPPQMPAQLPSLVNHVFCFSPQTLTELKASAAAFSTNDALYAFLWNRMTVARFTGGASSTQHDIKNTSSSIWYAINIRSRTSPPLPPTYLGNGSMCTTTEPLAVSTLLGGDGLTQAATTIRKSVVAFNKPSRVPLTIGLLSSRPDPTDFKLSFNAFLGPNIVATSWTDVNVYERNWGALGFIDSMRVPGEGSDGTLIVLPRLRDGSLEAVVGLESEAMSRLLADEQFNKIAKRCA</sequence>
<protein>
    <recommendedName>
        <fullName evidence="4">Trichothecene 3-O-acetyltransferase</fullName>
    </recommendedName>
</protein>
<dbReference type="Gene3D" id="3.30.559.10">
    <property type="entry name" value="Chloramphenicol acetyltransferase-like domain"/>
    <property type="match status" value="2"/>
</dbReference>
<dbReference type="OrthoDB" id="1862401at2759"/>
<dbReference type="PANTHER" id="PTHR31896">
    <property type="entry name" value="FAMILY REGULATORY PROTEIN, PUTATIVE (AFU_ORTHOLOGUE AFUA_3G14730)-RELATED"/>
    <property type="match status" value="1"/>
</dbReference>
<dbReference type="Proteomes" id="UP000775872">
    <property type="component" value="Unassembled WGS sequence"/>
</dbReference>